<dbReference type="InterPro" id="IPR004090">
    <property type="entry name" value="Chemotax_Me-accpt_rcpt"/>
</dbReference>
<dbReference type="InterPro" id="IPR003660">
    <property type="entry name" value="HAMP_dom"/>
</dbReference>
<protein>
    <submittedName>
        <fullName evidence="9">Methyl-accepting chemotaxis protein</fullName>
    </submittedName>
</protein>
<evidence type="ECO:0000259" key="8">
    <source>
        <dbReference type="PROSITE" id="PS50885"/>
    </source>
</evidence>
<keyword evidence="2 6" id="KW-1133">Transmembrane helix</keyword>
<evidence type="ECO:0000256" key="2">
    <source>
        <dbReference type="ARBA" id="ARBA00022989"/>
    </source>
</evidence>
<dbReference type="PANTHER" id="PTHR32089:SF112">
    <property type="entry name" value="LYSOZYME-LIKE PROTEIN-RELATED"/>
    <property type="match status" value="1"/>
</dbReference>
<evidence type="ECO:0000256" key="3">
    <source>
        <dbReference type="ARBA" id="ARBA00023224"/>
    </source>
</evidence>
<dbReference type="CDD" id="cd06225">
    <property type="entry name" value="HAMP"/>
    <property type="match status" value="1"/>
</dbReference>
<dbReference type="PRINTS" id="PR00260">
    <property type="entry name" value="CHEMTRNSDUCR"/>
</dbReference>
<dbReference type="Pfam" id="PF00015">
    <property type="entry name" value="MCPsignal"/>
    <property type="match status" value="1"/>
</dbReference>
<dbReference type="SUPFAM" id="SSF58104">
    <property type="entry name" value="Methyl-accepting chemotaxis protein (MCP) signaling domain"/>
    <property type="match status" value="1"/>
</dbReference>
<evidence type="ECO:0000256" key="1">
    <source>
        <dbReference type="ARBA" id="ARBA00022692"/>
    </source>
</evidence>
<dbReference type="Proteomes" id="UP001240984">
    <property type="component" value="Unassembled WGS sequence"/>
</dbReference>
<dbReference type="Pfam" id="PF00672">
    <property type="entry name" value="HAMP"/>
    <property type="match status" value="1"/>
</dbReference>
<dbReference type="PANTHER" id="PTHR32089">
    <property type="entry name" value="METHYL-ACCEPTING CHEMOTAXIS PROTEIN MCPB"/>
    <property type="match status" value="1"/>
</dbReference>
<gene>
    <name evidence="9" type="ORF">J2S43_000825</name>
</gene>
<evidence type="ECO:0000313" key="9">
    <source>
        <dbReference type="EMBL" id="MDP9792313.1"/>
    </source>
</evidence>
<organism evidence="9 10">
    <name type="scientific">Catenuloplanes nepalensis</name>
    <dbReference type="NCBI Taxonomy" id="587533"/>
    <lineage>
        <taxon>Bacteria</taxon>
        <taxon>Bacillati</taxon>
        <taxon>Actinomycetota</taxon>
        <taxon>Actinomycetes</taxon>
        <taxon>Micromonosporales</taxon>
        <taxon>Micromonosporaceae</taxon>
        <taxon>Catenuloplanes</taxon>
    </lineage>
</organism>
<evidence type="ECO:0000259" key="7">
    <source>
        <dbReference type="PROSITE" id="PS50111"/>
    </source>
</evidence>
<name>A0ABT9MLN2_9ACTN</name>
<comment type="similarity">
    <text evidence="4">Belongs to the methyl-accepting chemotaxis (MCP) protein family.</text>
</comment>
<dbReference type="InterPro" id="IPR024478">
    <property type="entry name" value="HlyB_4HB_MCP"/>
</dbReference>
<evidence type="ECO:0000256" key="6">
    <source>
        <dbReference type="SAM" id="Phobius"/>
    </source>
</evidence>
<dbReference type="Pfam" id="PF12729">
    <property type="entry name" value="4HB_MCP_1"/>
    <property type="match status" value="1"/>
</dbReference>
<dbReference type="EMBL" id="JAUSRA010000001">
    <property type="protein sequence ID" value="MDP9792313.1"/>
    <property type="molecule type" value="Genomic_DNA"/>
</dbReference>
<accession>A0ABT9MLN2</accession>
<keyword evidence="10" id="KW-1185">Reference proteome</keyword>
<dbReference type="PROSITE" id="PS50885">
    <property type="entry name" value="HAMP"/>
    <property type="match status" value="1"/>
</dbReference>
<dbReference type="PROSITE" id="PS50111">
    <property type="entry name" value="CHEMOTAXIS_TRANSDUC_2"/>
    <property type="match status" value="1"/>
</dbReference>
<dbReference type="SMART" id="SM00304">
    <property type="entry name" value="HAMP"/>
    <property type="match status" value="1"/>
</dbReference>
<keyword evidence="1 6" id="KW-0812">Transmembrane</keyword>
<dbReference type="Gene3D" id="1.10.287.950">
    <property type="entry name" value="Methyl-accepting chemotaxis protein"/>
    <property type="match status" value="1"/>
</dbReference>
<keyword evidence="3 5" id="KW-0807">Transducer</keyword>
<feature type="transmembrane region" description="Helical" evidence="6">
    <location>
        <begin position="193"/>
        <end position="213"/>
    </location>
</feature>
<evidence type="ECO:0000256" key="5">
    <source>
        <dbReference type="PROSITE-ProRule" id="PRU00284"/>
    </source>
</evidence>
<proteinExistence type="inferred from homology"/>
<sequence length="529" mass="53779">MGSWLGGLRLRVKFGLALGVALLAGALVALVGLTGLRAANQNAAAIYEENLKPSQMLAAAQGAFDDEIFSLALMNIAGTPAASEQQRDAGLAAADTLAEGLGEYEALGLDAAQQEYFAAVQDGLTAFEKVRDEQLIPAALSGDTAGYERAYTAVTPTVDAINAGFDGLAAFEADSGAHEAEASAASYRSGVSTMLACWLIGTALAVLLGVVVVRRITGPLAEVSGVLERMADGDLTGQVVVRSRDETGVMAGALNRAVTGMRSTVESLTGASHSLAAAAEQLSTTSSQIAGSAEQASAQAVVVSSAAAEVTGNVQTISAGSEEMGASIREISENANQAAQVAGAAVTQAAETNRTVVKLGESSAEIGNVVKLITSIAEQTNLLALNATIEAARAGEAGKGFAVVASEVKDLAQETARATESISSRVAATQADTETVITAIGEISEVIARISDYQTTIASAVEEQTATTSEMNRGVSEAASGISEINAGIEVLATAARLTSESVGDSQRASEELARMSGELQSLVATFRV</sequence>
<dbReference type="SMART" id="SM00283">
    <property type="entry name" value="MA"/>
    <property type="match status" value="1"/>
</dbReference>
<dbReference type="RefSeq" id="WP_306827208.1">
    <property type="nucleotide sequence ID" value="NZ_JAUSRA010000001.1"/>
</dbReference>
<comment type="caution">
    <text evidence="9">The sequence shown here is derived from an EMBL/GenBank/DDBJ whole genome shotgun (WGS) entry which is preliminary data.</text>
</comment>
<reference evidence="9 10" key="1">
    <citation type="submission" date="2023-07" db="EMBL/GenBank/DDBJ databases">
        <title>Sequencing the genomes of 1000 actinobacteria strains.</title>
        <authorList>
            <person name="Klenk H.-P."/>
        </authorList>
    </citation>
    <scope>NUCLEOTIDE SEQUENCE [LARGE SCALE GENOMIC DNA]</scope>
    <source>
        <strain evidence="9 10">DSM 44710</strain>
    </source>
</reference>
<evidence type="ECO:0000256" key="4">
    <source>
        <dbReference type="ARBA" id="ARBA00029447"/>
    </source>
</evidence>
<feature type="domain" description="Methyl-accepting transducer" evidence="7">
    <location>
        <begin position="278"/>
        <end position="514"/>
    </location>
</feature>
<feature type="domain" description="HAMP" evidence="8">
    <location>
        <begin position="214"/>
        <end position="266"/>
    </location>
</feature>
<keyword evidence="6" id="KW-0472">Membrane</keyword>
<dbReference type="InterPro" id="IPR004089">
    <property type="entry name" value="MCPsignal_dom"/>
</dbReference>
<evidence type="ECO:0000313" key="10">
    <source>
        <dbReference type="Proteomes" id="UP001240984"/>
    </source>
</evidence>